<keyword evidence="2" id="KW-1185">Reference proteome</keyword>
<gene>
    <name evidence="1" type="ORF">H4W81_000217</name>
</gene>
<protein>
    <submittedName>
        <fullName evidence="1">Uncharacterized protein</fullName>
    </submittedName>
</protein>
<dbReference type="EMBL" id="JADBEF010000001">
    <property type="protein sequence ID" value="MBE1557438.1"/>
    <property type="molecule type" value="Genomic_DNA"/>
</dbReference>
<organism evidence="1 2">
    <name type="scientific">Nonomuraea africana</name>
    <dbReference type="NCBI Taxonomy" id="46171"/>
    <lineage>
        <taxon>Bacteria</taxon>
        <taxon>Bacillati</taxon>
        <taxon>Actinomycetota</taxon>
        <taxon>Actinomycetes</taxon>
        <taxon>Streptosporangiales</taxon>
        <taxon>Streptosporangiaceae</taxon>
        <taxon>Nonomuraea</taxon>
    </lineage>
</organism>
<name>A0ABR9K5Z8_9ACTN</name>
<dbReference type="Proteomes" id="UP000661607">
    <property type="component" value="Unassembled WGS sequence"/>
</dbReference>
<dbReference type="RefSeq" id="WP_192773062.1">
    <property type="nucleotide sequence ID" value="NZ_BAAASY010000056.1"/>
</dbReference>
<evidence type="ECO:0000313" key="1">
    <source>
        <dbReference type="EMBL" id="MBE1557438.1"/>
    </source>
</evidence>
<comment type="caution">
    <text evidence="1">The sequence shown here is derived from an EMBL/GenBank/DDBJ whole genome shotgun (WGS) entry which is preliminary data.</text>
</comment>
<proteinExistence type="predicted"/>
<evidence type="ECO:0000313" key="2">
    <source>
        <dbReference type="Proteomes" id="UP000661607"/>
    </source>
</evidence>
<reference evidence="1 2" key="1">
    <citation type="submission" date="2020-10" db="EMBL/GenBank/DDBJ databases">
        <title>Sequencing the genomes of 1000 actinobacteria strains.</title>
        <authorList>
            <person name="Klenk H.-P."/>
        </authorList>
    </citation>
    <scope>NUCLEOTIDE SEQUENCE [LARGE SCALE GENOMIC DNA]</scope>
    <source>
        <strain evidence="1 2">DSM 43748</strain>
    </source>
</reference>
<sequence>MVATVAVVDVARFVLGAPRAGRLAEPARRVAALLLREPLAALMRRPRLWADETGIRCLAYVEDRRRDSAWSAPRIRP</sequence>
<accession>A0ABR9K5Z8</accession>